<evidence type="ECO:0000256" key="4">
    <source>
        <dbReference type="ARBA" id="ARBA00023136"/>
    </source>
</evidence>
<dbReference type="NCBIfam" id="NF008661">
    <property type="entry name" value="PRK11663.1"/>
    <property type="match status" value="1"/>
</dbReference>
<dbReference type="InterPro" id="IPR020846">
    <property type="entry name" value="MFS_dom"/>
</dbReference>
<protein>
    <submittedName>
        <fullName evidence="7">Membrane sensor protein UhpC</fullName>
    </submittedName>
</protein>
<comment type="subcellular location">
    <subcellularLocation>
        <location evidence="1">Endomembrane system</location>
        <topology evidence="1">Multi-pass membrane protein</topology>
    </subcellularLocation>
</comment>
<dbReference type="PROSITE" id="PS50850">
    <property type="entry name" value="MFS"/>
    <property type="match status" value="1"/>
</dbReference>
<feature type="transmembrane region" description="Helical" evidence="5">
    <location>
        <begin position="187"/>
        <end position="204"/>
    </location>
</feature>
<dbReference type="Gene3D" id="1.20.1250.20">
    <property type="entry name" value="MFS general substrate transporter like domains"/>
    <property type="match status" value="2"/>
</dbReference>
<dbReference type="InterPro" id="IPR036259">
    <property type="entry name" value="MFS_trans_sf"/>
</dbReference>
<evidence type="ECO:0000256" key="5">
    <source>
        <dbReference type="SAM" id="Phobius"/>
    </source>
</evidence>
<feature type="domain" description="Major facilitator superfamily (MFS) profile" evidence="6">
    <location>
        <begin position="33"/>
        <end position="436"/>
    </location>
</feature>
<feature type="transmembrane region" description="Helical" evidence="5">
    <location>
        <begin position="322"/>
        <end position="340"/>
    </location>
</feature>
<dbReference type="SUPFAM" id="SSF103473">
    <property type="entry name" value="MFS general substrate transporter"/>
    <property type="match status" value="1"/>
</dbReference>
<reference evidence="7 8" key="1">
    <citation type="journal article" date="2022" name="bioRxiv">
        <title>Ecology and evolution of chlamydial symbionts of arthropods.</title>
        <authorList>
            <person name="Halter T."/>
            <person name="Koestlbacher S."/>
            <person name="Collingro A."/>
            <person name="Sixt B.S."/>
            <person name="Toenshoff E.R."/>
            <person name="Hendrickx F."/>
            <person name="Kostanjsek R."/>
            <person name="Horn M."/>
        </authorList>
    </citation>
    <scope>NUCLEOTIDE SEQUENCE [LARGE SCALE GENOMIC DNA]</scope>
    <source>
        <strain evidence="7">W744xW776</strain>
    </source>
</reference>
<dbReference type="Pfam" id="PF07690">
    <property type="entry name" value="MFS_1"/>
    <property type="match status" value="1"/>
</dbReference>
<dbReference type="RefSeq" id="WP_215217335.1">
    <property type="nucleotide sequence ID" value="NZ_CP075587.1"/>
</dbReference>
<sequence length="447" mass="50136">MSVLNILRPAPYAPEIQDPNEVKERYKYWRFRIFYGMYIGYIFYYFTRKSLTFAMPAMMQQLGLQISDLGILTSVLSITYGISKFLSGVLADRSNPRFFMAIGLILTGVFNVLFGLSSCVWLFALLWGCNGWFQGWGWPPCARLLTHWYSQKERGTWWGLWNTSHSVGGAIIPLIAAFCAQKWGWRYAMYVPGLTCIGIGLFLINRLRDTPQSLGLPAIEKYKNDYPSAKHQEEREFSSKEILLKYVLNNKYIWVLAISYFFVYVIRQAVNDFGALFLMKAKGYSMLSASGSVFWFEAGGIFGSLFAGWASDKVFQGRRGPINVLFSLAVVLAIVGLYWVPHGMLFLDYGLMFTIGFLIFGPQMLIGMSAAELSHKKAAGTATGFAGWWAYLGAAAAGYPITKVVEIWGWQGFFVVLGSCGVIAGILLAPLWGMKSTPRPAVQATEK</sequence>
<dbReference type="NCBIfam" id="TIGR00881">
    <property type="entry name" value="2A0104"/>
    <property type="match status" value="1"/>
</dbReference>
<feature type="transmembrane region" description="Helical" evidence="5">
    <location>
        <begin position="378"/>
        <end position="401"/>
    </location>
</feature>
<keyword evidence="2 5" id="KW-0812">Transmembrane</keyword>
<proteinExistence type="predicted"/>
<feature type="transmembrane region" description="Helical" evidence="5">
    <location>
        <begin position="407"/>
        <end position="429"/>
    </location>
</feature>
<name>A0ABX8UZ83_9BACT</name>
<dbReference type="InterPro" id="IPR051337">
    <property type="entry name" value="OPA_Antiporter"/>
</dbReference>
<evidence type="ECO:0000256" key="1">
    <source>
        <dbReference type="ARBA" id="ARBA00004127"/>
    </source>
</evidence>
<keyword evidence="4 5" id="KW-0472">Membrane</keyword>
<accession>A0ABX8UZ83</accession>
<evidence type="ECO:0000313" key="8">
    <source>
        <dbReference type="Proteomes" id="UP000826014"/>
    </source>
</evidence>
<evidence type="ECO:0000256" key="2">
    <source>
        <dbReference type="ARBA" id="ARBA00022692"/>
    </source>
</evidence>
<feature type="transmembrane region" description="Helical" evidence="5">
    <location>
        <begin position="290"/>
        <end position="310"/>
    </location>
</feature>
<evidence type="ECO:0000313" key="7">
    <source>
        <dbReference type="EMBL" id="QYF48270.1"/>
    </source>
</evidence>
<dbReference type="EMBL" id="CP075587">
    <property type="protein sequence ID" value="QYF48270.1"/>
    <property type="molecule type" value="Genomic_DNA"/>
</dbReference>
<dbReference type="PIRSF" id="PIRSF002808">
    <property type="entry name" value="Hexose_phosphate_transp"/>
    <property type="match status" value="1"/>
</dbReference>
<feature type="transmembrane region" description="Helical" evidence="5">
    <location>
        <begin position="66"/>
        <end position="86"/>
    </location>
</feature>
<gene>
    <name evidence="7" type="ORF">RHABOEDO_000397</name>
</gene>
<dbReference type="PANTHER" id="PTHR43826">
    <property type="entry name" value="GLUCOSE-6-PHOSPHATE EXCHANGER SLC37A4"/>
    <property type="match status" value="1"/>
</dbReference>
<feature type="transmembrane region" description="Helical" evidence="5">
    <location>
        <begin position="346"/>
        <end position="366"/>
    </location>
</feature>
<feature type="transmembrane region" description="Helical" evidence="5">
    <location>
        <begin position="98"/>
        <end position="127"/>
    </location>
</feature>
<dbReference type="Proteomes" id="UP000826014">
    <property type="component" value="Chromosome"/>
</dbReference>
<organism evidence="7 8">
    <name type="scientific">Candidatus Rhabdochlamydia oedothoracis</name>
    <dbReference type="NCBI Taxonomy" id="2720720"/>
    <lineage>
        <taxon>Bacteria</taxon>
        <taxon>Pseudomonadati</taxon>
        <taxon>Chlamydiota</taxon>
        <taxon>Chlamydiia</taxon>
        <taxon>Parachlamydiales</taxon>
        <taxon>Candidatus Rhabdochlamydiaceae</taxon>
        <taxon>Candidatus Rhabdochlamydia</taxon>
    </lineage>
</organism>
<feature type="transmembrane region" description="Helical" evidence="5">
    <location>
        <begin position="252"/>
        <end position="270"/>
    </location>
</feature>
<evidence type="ECO:0000259" key="6">
    <source>
        <dbReference type="PROSITE" id="PS50850"/>
    </source>
</evidence>
<dbReference type="InterPro" id="IPR011701">
    <property type="entry name" value="MFS"/>
</dbReference>
<dbReference type="PANTHER" id="PTHR43826:SF3">
    <property type="entry name" value="GLUCOSE-6-PHOSPHATE EXCHANGER SLC37A4"/>
    <property type="match status" value="1"/>
</dbReference>
<keyword evidence="3 5" id="KW-1133">Transmembrane helix</keyword>
<keyword evidence="8" id="KW-1185">Reference proteome</keyword>
<feature type="transmembrane region" description="Helical" evidence="5">
    <location>
        <begin position="29"/>
        <end position="46"/>
    </location>
</feature>
<dbReference type="InterPro" id="IPR000849">
    <property type="entry name" value="Sugar_P_transporter"/>
</dbReference>
<evidence type="ECO:0000256" key="3">
    <source>
        <dbReference type="ARBA" id="ARBA00022989"/>
    </source>
</evidence>